<proteinExistence type="predicted"/>
<reference evidence="2 3" key="1">
    <citation type="submission" date="2020-07" db="EMBL/GenBank/DDBJ databases">
        <title>Sequencing the genomes of 1000 actinobacteria strains.</title>
        <authorList>
            <person name="Klenk H.-P."/>
        </authorList>
    </citation>
    <scope>NUCLEOTIDE SEQUENCE [LARGE SCALE GENOMIC DNA]</scope>
    <source>
        <strain evidence="2 3">DSM 22083</strain>
    </source>
</reference>
<dbReference type="AlphaFoldDB" id="A0A7Y9ICQ0"/>
<dbReference type="PANTHER" id="PTHR43108">
    <property type="entry name" value="N-ACETYLGLUCOSAMINE-6-SULFATASE FAMILY MEMBER"/>
    <property type="match status" value="1"/>
</dbReference>
<dbReference type="Gene3D" id="3.40.720.10">
    <property type="entry name" value="Alkaline Phosphatase, subunit A"/>
    <property type="match status" value="1"/>
</dbReference>
<keyword evidence="3" id="KW-1185">Reference proteome</keyword>
<protein>
    <submittedName>
        <fullName evidence="2">Arylsulfatase A-like enzyme</fullName>
    </submittedName>
</protein>
<gene>
    <name evidence="2" type="ORF">BKA15_005510</name>
</gene>
<feature type="domain" description="Sulfatase N-terminal" evidence="1">
    <location>
        <begin position="9"/>
        <end position="353"/>
    </location>
</feature>
<dbReference type="Proteomes" id="UP000569914">
    <property type="component" value="Unassembled WGS sequence"/>
</dbReference>
<dbReference type="RefSeq" id="WP_179756300.1">
    <property type="nucleotide sequence ID" value="NZ_JACCBU010000001.1"/>
</dbReference>
<evidence type="ECO:0000313" key="3">
    <source>
        <dbReference type="Proteomes" id="UP000569914"/>
    </source>
</evidence>
<dbReference type="InterPro" id="IPR017850">
    <property type="entry name" value="Alkaline_phosphatase_core_sf"/>
</dbReference>
<dbReference type="Pfam" id="PF00884">
    <property type="entry name" value="Sulfatase"/>
    <property type="match status" value="1"/>
</dbReference>
<evidence type="ECO:0000259" key="1">
    <source>
        <dbReference type="Pfam" id="PF00884"/>
    </source>
</evidence>
<dbReference type="SUPFAM" id="SSF53649">
    <property type="entry name" value="Alkaline phosphatase-like"/>
    <property type="match status" value="1"/>
</dbReference>
<organism evidence="2 3">
    <name type="scientific">Microlunatus parietis</name>
    <dbReference type="NCBI Taxonomy" id="682979"/>
    <lineage>
        <taxon>Bacteria</taxon>
        <taxon>Bacillati</taxon>
        <taxon>Actinomycetota</taxon>
        <taxon>Actinomycetes</taxon>
        <taxon>Propionibacteriales</taxon>
        <taxon>Propionibacteriaceae</taxon>
        <taxon>Microlunatus</taxon>
    </lineage>
</organism>
<sequence length="483" mass="54764">MTHPRSERPNIVFILTDDHAAHAIGCYGSQVNQTPHLDRLAAAGARLDACFCTNAICSPSRASILSGTYSHVNGVTSIYSQIDYRVPNFPQALRESGYRTALFGKWHLGEQEPHLPRPEDFDAWQVFPGQGEYFDPEMITADGTTRVPGYATDIVTDLSLDWLDQQSGAEPFCLMIHHKAPHRPWQPHPKHRDLYPVGSIPEPATLFDDYETRSDAARAATMKIADDLPDHDLRVAMPPELAGEENREERTRWFYQHYLREYLQTVQSVDDNVGRVLDYLDDHGLVDNTIVVYTSDQGFFLGDHGWYDKRFIYEESLRMPFLVRWPGRISPGTTVDEIITNVDFAATFLDACGLKPGDVLPTGQGRSALPLLEGERPDDWPRSLYYRYWEHDDPNHHAWAHYGVRTATHKLIYFYADGLGTDGSSDRVFPPAWELYDLVADPNELTNIADDPAAAEIRAELERELARLQERYEDVPHATSPPG</sequence>
<dbReference type="InterPro" id="IPR000917">
    <property type="entry name" value="Sulfatase_N"/>
</dbReference>
<accession>A0A7Y9ICQ0</accession>
<comment type="caution">
    <text evidence="2">The sequence shown here is derived from an EMBL/GenBank/DDBJ whole genome shotgun (WGS) entry which is preliminary data.</text>
</comment>
<dbReference type="EMBL" id="JACCBU010000001">
    <property type="protein sequence ID" value="NYE74181.1"/>
    <property type="molecule type" value="Genomic_DNA"/>
</dbReference>
<dbReference type="PANTHER" id="PTHR43108:SF6">
    <property type="entry name" value="N-SULPHOGLUCOSAMINE SULPHOHYDROLASE"/>
    <property type="match status" value="1"/>
</dbReference>
<evidence type="ECO:0000313" key="2">
    <source>
        <dbReference type="EMBL" id="NYE74181.1"/>
    </source>
</evidence>
<dbReference type="CDD" id="cd16031">
    <property type="entry name" value="G6S_like"/>
    <property type="match status" value="1"/>
</dbReference>
<name>A0A7Y9ICQ0_9ACTN</name>